<organism evidence="2 3">
    <name type="scientific">Flavobacterium nitrogenifigens</name>
    <dbReference type="NCBI Taxonomy" id="1617283"/>
    <lineage>
        <taxon>Bacteria</taxon>
        <taxon>Pseudomonadati</taxon>
        <taxon>Bacteroidota</taxon>
        <taxon>Flavobacteriia</taxon>
        <taxon>Flavobacteriales</taxon>
        <taxon>Flavobacteriaceae</taxon>
        <taxon>Flavobacterium</taxon>
    </lineage>
</organism>
<dbReference type="EMBL" id="JACHLD010000002">
    <property type="protein sequence ID" value="MBB4801762.1"/>
    <property type="molecule type" value="Genomic_DNA"/>
</dbReference>
<dbReference type="Proteomes" id="UP000561681">
    <property type="component" value="Unassembled WGS sequence"/>
</dbReference>
<comment type="caution">
    <text evidence="2">The sequence shown here is derived from an EMBL/GenBank/DDBJ whole genome shotgun (WGS) entry which is preliminary data.</text>
</comment>
<evidence type="ECO:0000313" key="2">
    <source>
        <dbReference type="EMBL" id="MBB4801762.1"/>
    </source>
</evidence>
<proteinExistence type="predicted"/>
<feature type="domain" description="YhcG N-terminal" evidence="1">
    <location>
        <begin position="20"/>
        <end position="150"/>
    </location>
</feature>
<dbReference type="AlphaFoldDB" id="A0A7W7IX61"/>
<dbReference type="RefSeq" id="WP_184160504.1">
    <property type="nucleotide sequence ID" value="NZ_JACHLD010000002.1"/>
</dbReference>
<reference evidence="2 3" key="1">
    <citation type="submission" date="2020-08" db="EMBL/GenBank/DDBJ databases">
        <title>Functional genomics of gut bacteria from endangered species of beetles.</title>
        <authorList>
            <person name="Carlos-Shanley C."/>
        </authorList>
    </citation>
    <scope>NUCLEOTIDE SEQUENCE [LARGE SCALE GENOMIC DNA]</scope>
    <source>
        <strain evidence="2 3">S00142</strain>
    </source>
</reference>
<accession>A0A7W7IX61</accession>
<dbReference type="PANTHER" id="PTHR30547:SF5">
    <property type="entry name" value="NUCLEASE YHCG-RELATED"/>
    <property type="match status" value="1"/>
</dbReference>
<evidence type="ECO:0000313" key="3">
    <source>
        <dbReference type="Proteomes" id="UP000561681"/>
    </source>
</evidence>
<name>A0A7W7IX61_9FLAO</name>
<keyword evidence="3" id="KW-1185">Reference proteome</keyword>
<dbReference type="Pfam" id="PF17761">
    <property type="entry name" value="DUF1016_N"/>
    <property type="match status" value="1"/>
</dbReference>
<dbReference type="PANTHER" id="PTHR30547">
    <property type="entry name" value="UNCHARACTERIZED PROTEIN YHCG-RELATED"/>
    <property type="match status" value="1"/>
</dbReference>
<dbReference type="InterPro" id="IPR041527">
    <property type="entry name" value="YhcG_N"/>
</dbReference>
<sequence>MAENINNTAFIEADLISELSRLAEQTKQQANSSSVLLFWEIGFKINETILDKKLSENARQIVTALSLELTDKFGSNFEEKNLRTMMRFADEFADKEIVARLSRQLRWSHFLAILPINNTEAKLFYANQIKDLLMSVNDLGEQIAAKTFKRTETGKY</sequence>
<dbReference type="InterPro" id="IPR053148">
    <property type="entry name" value="PD-DEXK-like_domain"/>
</dbReference>
<protein>
    <recommendedName>
        <fullName evidence="1">YhcG N-terminal domain-containing protein</fullName>
    </recommendedName>
</protein>
<gene>
    <name evidence="2" type="ORF">HNP37_001823</name>
</gene>
<evidence type="ECO:0000259" key="1">
    <source>
        <dbReference type="Pfam" id="PF17761"/>
    </source>
</evidence>